<organism evidence="2 3">
    <name type="scientific">Protopolystoma xenopodis</name>
    <dbReference type="NCBI Taxonomy" id="117903"/>
    <lineage>
        <taxon>Eukaryota</taxon>
        <taxon>Metazoa</taxon>
        <taxon>Spiralia</taxon>
        <taxon>Lophotrochozoa</taxon>
        <taxon>Platyhelminthes</taxon>
        <taxon>Monogenea</taxon>
        <taxon>Polyopisthocotylea</taxon>
        <taxon>Polystomatidea</taxon>
        <taxon>Polystomatidae</taxon>
        <taxon>Protopolystoma</taxon>
    </lineage>
</organism>
<sequence length="69" mass="8090">MFQWSVLLFLTIIANMMAVCIRGDLFINSRKQGYDPHQLDEVPSKEALIQMENSEIEIVFEDEDRETQL</sequence>
<keyword evidence="3" id="KW-1185">Reference proteome</keyword>
<keyword evidence="1" id="KW-0732">Signal</keyword>
<dbReference type="Proteomes" id="UP000784294">
    <property type="component" value="Unassembled WGS sequence"/>
</dbReference>
<protein>
    <submittedName>
        <fullName evidence="2">Uncharacterized protein</fullName>
    </submittedName>
</protein>
<feature type="signal peptide" evidence="1">
    <location>
        <begin position="1"/>
        <end position="18"/>
    </location>
</feature>
<name>A0A448XJF9_9PLAT</name>
<comment type="caution">
    <text evidence="2">The sequence shown here is derived from an EMBL/GenBank/DDBJ whole genome shotgun (WGS) entry which is preliminary data.</text>
</comment>
<evidence type="ECO:0000313" key="2">
    <source>
        <dbReference type="EMBL" id="VEL38158.1"/>
    </source>
</evidence>
<feature type="chain" id="PRO_5019568696" evidence="1">
    <location>
        <begin position="19"/>
        <end position="69"/>
    </location>
</feature>
<evidence type="ECO:0000256" key="1">
    <source>
        <dbReference type="SAM" id="SignalP"/>
    </source>
</evidence>
<gene>
    <name evidence="2" type="ORF">PXEA_LOCUS31598</name>
</gene>
<dbReference type="AlphaFoldDB" id="A0A448XJF9"/>
<proteinExistence type="predicted"/>
<reference evidence="2" key="1">
    <citation type="submission" date="2018-11" db="EMBL/GenBank/DDBJ databases">
        <authorList>
            <consortium name="Pathogen Informatics"/>
        </authorList>
    </citation>
    <scope>NUCLEOTIDE SEQUENCE</scope>
</reference>
<evidence type="ECO:0000313" key="3">
    <source>
        <dbReference type="Proteomes" id="UP000784294"/>
    </source>
</evidence>
<dbReference type="EMBL" id="CAAALY010257064">
    <property type="protein sequence ID" value="VEL38158.1"/>
    <property type="molecule type" value="Genomic_DNA"/>
</dbReference>
<accession>A0A448XJF9</accession>